<feature type="domain" description="ATP-grasp" evidence="2">
    <location>
        <begin position="101"/>
        <end position="281"/>
    </location>
</feature>
<dbReference type="GO" id="GO:0005737">
    <property type="term" value="C:cytoplasm"/>
    <property type="evidence" value="ECO:0007669"/>
    <property type="project" value="TreeGrafter"/>
</dbReference>
<evidence type="ECO:0000313" key="4">
    <source>
        <dbReference type="Proteomes" id="UP000255517"/>
    </source>
</evidence>
<dbReference type="OrthoDB" id="9786585at2"/>
<sequence>MIKKLRGYLIARYDNMCNSYTCKRLEQEAKSLNIEMNTIGVCDTIICENKILHKAHQLNKVDFLINRHKHGHIKDRLNSLAKKSYNNLSSFNTYLDKFSQLENISSLHFLKPKYFLASADKSFEEVSKILSDPFVIKGLDGSEGDQVYLIKSEEDLKKIRTFYGIDKEFLFEEFIESSFGRDIRMYAIKGKIKAAMLRKSNMDFRANFALGAKLSPYDISPKMEKISEDIYKITGLDFVGIDLLFGRDNFYFCEVNVMAGIKGIEKATGTNIAREILLSIKEDFNE</sequence>
<dbReference type="GO" id="GO:0005524">
    <property type="term" value="F:ATP binding"/>
    <property type="evidence" value="ECO:0007669"/>
    <property type="project" value="UniProtKB-UniRule"/>
</dbReference>
<dbReference type="AlphaFoldDB" id="A0A379C543"/>
<gene>
    <name evidence="3" type="ORF">NCTC13149_00531</name>
</gene>
<evidence type="ECO:0000256" key="1">
    <source>
        <dbReference type="PROSITE-ProRule" id="PRU00409"/>
    </source>
</evidence>
<evidence type="ECO:0000313" key="3">
    <source>
        <dbReference type="EMBL" id="SUB56736.1"/>
    </source>
</evidence>
<dbReference type="Gene3D" id="3.30.470.20">
    <property type="entry name" value="ATP-grasp fold, B domain"/>
    <property type="match status" value="1"/>
</dbReference>
<organism evidence="3 4">
    <name type="scientific">Peptoniphilus lacrimalis</name>
    <dbReference type="NCBI Taxonomy" id="33031"/>
    <lineage>
        <taxon>Bacteria</taxon>
        <taxon>Bacillati</taxon>
        <taxon>Bacillota</taxon>
        <taxon>Tissierellia</taxon>
        <taxon>Tissierellales</taxon>
        <taxon>Peptoniphilaceae</taxon>
        <taxon>Peptoniphilus</taxon>
    </lineage>
</organism>
<dbReference type="RefSeq" id="WP_019034437.1">
    <property type="nucleotide sequence ID" value="NZ_UGSZ01000001.1"/>
</dbReference>
<dbReference type="STRING" id="1122949.GCA_000378725_00512"/>
<evidence type="ECO:0000259" key="2">
    <source>
        <dbReference type="PROSITE" id="PS50975"/>
    </source>
</evidence>
<dbReference type="InterPro" id="IPR013815">
    <property type="entry name" value="ATP_grasp_subdomain_1"/>
</dbReference>
<dbReference type="PROSITE" id="PS50975">
    <property type="entry name" value="ATP_GRASP"/>
    <property type="match status" value="1"/>
</dbReference>
<name>A0A379C543_9FIRM</name>
<accession>A0A379C543</accession>
<dbReference type="GO" id="GO:0046872">
    <property type="term" value="F:metal ion binding"/>
    <property type="evidence" value="ECO:0007669"/>
    <property type="project" value="InterPro"/>
</dbReference>
<dbReference type="Pfam" id="PF08443">
    <property type="entry name" value="RimK"/>
    <property type="match status" value="1"/>
</dbReference>
<dbReference type="PANTHER" id="PTHR21621:SF0">
    <property type="entry name" value="BETA-CITRYLGLUTAMATE SYNTHASE B-RELATED"/>
    <property type="match status" value="1"/>
</dbReference>
<dbReference type="Gene3D" id="3.30.1490.20">
    <property type="entry name" value="ATP-grasp fold, A domain"/>
    <property type="match status" value="1"/>
</dbReference>
<dbReference type="EMBL" id="UGSZ01000001">
    <property type="protein sequence ID" value="SUB56736.1"/>
    <property type="molecule type" value="Genomic_DNA"/>
</dbReference>
<dbReference type="InterPro" id="IPR013651">
    <property type="entry name" value="ATP-grasp_RimK-type"/>
</dbReference>
<dbReference type="Proteomes" id="UP000255517">
    <property type="component" value="Unassembled WGS sequence"/>
</dbReference>
<keyword evidence="1" id="KW-0067">ATP-binding</keyword>
<dbReference type="PANTHER" id="PTHR21621">
    <property type="entry name" value="RIBOSOMAL PROTEIN S6 MODIFICATION PROTEIN"/>
    <property type="match status" value="1"/>
</dbReference>
<dbReference type="GO" id="GO:0016879">
    <property type="term" value="F:ligase activity, forming carbon-nitrogen bonds"/>
    <property type="evidence" value="ECO:0007669"/>
    <property type="project" value="TreeGrafter"/>
</dbReference>
<proteinExistence type="predicted"/>
<keyword evidence="1" id="KW-0547">Nucleotide-binding</keyword>
<dbReference type="InterPro" id="IPR011761">
    <property type="entry name" value="ATP-grasp"/>
</dbReference>
<protein>
    <submittedName>
        <fullName evidence="3">Ribosomal protein S6 modification protein</fullName>
    </submittedName>
</protein>
<dbReference type="SUPFAM" id="SSF56059">
    <property type="entry name" value="Glutathione synthetase ATP-binding domain-like"/>
    <property type="match status" value="1"/>
</dbReference>
<reference evidence="3 4" key="1">
    <citation type="submission" date="2018-06" db="EMBL/GenBank/DDBJ databases">
        <authorList>
            <consortium name="Pathogen Informatics"/>
            <person name="Doyle S."/>
        </authorList>
    </citation>
    <scope>NUCLEOTIDE SEQUENCE [LARGE SCALE GENOMIC DNA]</scope>
    <source>
        <strain evidence="3 4">NCTC13149</strain>
    </source>
</reference>